<dbReference type="PANTHER" id="PTHR43861:SF1">
    <property type="entry name" value="TRANS-ACONITATE 2-METHYLTRANSFERASE"/>
    <property type="match status" value="1"/>
</dbReference>
<evidence type="ECO:0000313" key="4">
    <source>
        <dbReference type="EMBL" id="PIP58163.1"/>
    </source>
</evidence>
<dbReference type="Pfam" id="PF13649">
    <property type="entry name" value="Methyltransf_25"/>
    <property type="match status" value="1"/>
</dbReference>
<gene>
    <name evidence="4" type="ORF">COX02_01825</name>
</gene>
<accession>A0A2H0BKF8</accession>
<feature type="domain" description="Methyltransferase" evidence="3">
    <location>
        <begin position="50"/>
        <end position="140"/>
    </location>
</feature>
<evidence type="ECO:0000256" key="1">
    <source>
        <dbReference type="ARBA" id="ARBA00022603"/>
    </source>
</evidence>
<dbReference type="PANTHER" id="PTHR43861">
    <property type="entry name" value="TRANS-ACONITATE 2-METHYLTRANSFERASE-RELATED"/>
    <property type="match status" value="1"/>
</dbReference>
<keyword evidence="2" id="KW-0808">Transferase</keyword>
<protein>
    <recommendedName>
        <fullName evidence="3">Methyltransferase domain-containing protein</fullName>
    </recommendedName>
</protein>
<dbReference type="CDD" id="cd02440">
    <property type="entry name" value="AdoMet_MTases"/>
    <property type="match status" value="1"/>
</dbReference>
<reference evidence="4 5" key="1">
    <citation type="submission" date="2017-09" db="EMBL/GenBank/DDBJ databases">
        <title>Depth-based differentiation of microbial function through sediment-hosted aquifers and enrichment of novel symbionts in the deep terrestrial subsurface.</title>
        <authorList>
            <person name="Probst A.J."/>
            <person name="Ladd B."/>
            <person name="Jarett J.K."/>
            <person name="Geller-Mcgrath D.E."/>
            <person name="Sieber C.M."/>
            <person name="Emerson J.B."/>
            <person name="Anantharaman K."/>
            <person name="Thomas B.C."/>
            <person name="Malmstrom R."/>
            <person name="Stieglmeier M."/>
            <person name="Klingl A."/>
            <person name="Woyke T."/>
            <person name="Ryan C.M."/>
            <person name="Banfield J.F."/>
        </authorList>
    </citation>
    <scope>NUCLEOTIDE SEQUENCE [LARGE SCALE GENOMIC DNA]</scope>
    <source>
        <strain evidence="4">CG22_combo_CG10-13_8_21_14_all_37_9</strain>
    </source>
</reference>
<name>A0A2H0BKF8_9BACT</name>
<evidence type="ECO:0000313" key="5">
    <source>
        <dbReference type="Proteomes" id="UP000229334"/>
    </source>
</evidence>
<comment type="caution">
    <text evidence="4">The sequence shown here is derived from an EMBL/GenBank/DDBJ whole genome shotgun (WGS) entry which is preliminary data.</text>
</comment>
<dbReference type="Proteomes" id="UP000229334">
    <property type="component" value="Unassembled WGS sequence"/>
</dbReference>
<proteinExistence type="predicted"/>
<keyword evidence="1" id="KW-0489">Methyltransferase</keyword>
<dbReference type="InterPro" id="IPR041698">
    <property type="entry name" value="Methyltransf_25"/>
</dbReference>
<sequence>MILSKIITDLFKRLVNFPPVWNTLQYLVGANNFKYQMYPSVFSAKNGRLLDFGCSCGNSTSVFLDFDYTGIDIDPEAIEAAKRKFKNYPQIKFLVADLITGPFQTNFFDHILFAGTAHHLKTAELELITKNLFLSLKPGGEFHFFDPIIQNDKDNLITKLFLRFDQGKNMRSREVLEQFFRSNGYDIIETKIFKSPNRLIKLPDFLYLKINKKRDD</sequence>
<organism evidence="4 5">
    <name type="scientific">Candidatus Vogelbacteria bacterium CG22_combo_CG10-13_8_21_14_all_37_9</name>
    <dbReference type="NCBI Taxonomy" id="1975046"/>
    <lineage>
        <taxon>Bacteria</taxon>
        <taxon>Candidatus Vogeliibacteriota</taxon>
    </lineage>
</organism>
<dbReference type="EMBL" id="PCSX01000028">
    <property type="protein sequence ID" value="PIP58163.1"/>
    <property type="molecule type" value="Genomic_DNA"/>
</dbReference>
<dbReference type="Gene3D" id="3.40.50.150">
    <property type="entry name" value="Vaccinia Virus protein VP39"/>
    <property type="match status" value="1"/>
</dbReference>
<evidence type="ECO:0000256" key="2">
    <source>
        <dbReference type="ARBA" id="ARBA00022679"/>
    </source>
</evidence>
<dbReference type="SUPFAM" id="SSF53335">
    <property type="entry name" value="S-adenosyl-L-methionine-dependent methyltransferases"/>
    <property type="match status" value="1"/>
</dbReference>
<dbReference type="GO" id="GO:0032259">
    <property type="term" value="P:methylation"/>
    <property type="evidence" value="ECO:0007669"/>
    <property type="project" value="UniProtKB-KW"/>
</dbReference>
<dbReference type="AlphaFoldDB" id="A0A2H0BKF8"/>
<evidence type="ECO:0000259" key="3">
    <source>
        <dbReference type="Pfam" id="PF13649"/>
    </source>
</evidence>
<dbReference type="InterPro" id="IPR029063">
    <property type="entry name" value="SAM-dependent_MTases_sf"/>
</dbReference>
<dbReference type="GO" id="GO:0008168">
    <property type="term" value="F:methyltransferase activity"/>
    <property type="evidence" value="ECO:0007669"/>
    <property type="project" value="UniProtKB-KW"/>
</dbReference>